<keyword evidence="1" id="KW-0812">Transmembrane</keyword>
<accession>A0A921I4T3</accession>
<evidence type="ECO:0000259" key="2">
    <source>
        <dbReference type="Pfam" id="PF04773"/>
    </source>
</evidence>
<name>A0A921I4T3_9BACE</name>
<dbReference type="InterPro" id="IPR012373">
    <property type="entry name" value="Ferrdict_sens_TM"/>
</dbReference>
<dbReference type="PANTHER" id="PTHR30273">
    <property type="entry name" value="PERIPLASMIC SIGNAL SENSOR AND SIGMA FACTOR ACTIVATOR FECR-RELATED"/>
    <property type="match status" value="1"/>
</dbReference>
<evidence type="ECO:0000313" key="4">
    <source>
        <dbReference type="EMBL" id="HJG11096.1"/>
    </source>
</evidence>
<protein>
    <submittedName>
        <fullName evidence="4">DUF4974 domain-containing protein</fullName>
    </submittedName>
</protein>
<feature type="domain" description="FecR protein" evidence="2">
    <location>
        <begin position="122"/>
        <end position="211"/>
    </location>
</feature>
<dbReference type="Gene3D" id="2.60.120.1440">
    <property type="match status" value="1"/>
</dbReference>
<dbReference type="PIRSF" id="PIRSF018266">
    <property type="entry name" value="FecR"/>
    <property type="match status" value="1"/>
</dbReference>
<dbReference type="InterPro" id="IPR032508">
    <property type="entry name" value="FecR_C"/>
</dbReference>
<dbReference type="PANTHER" id="PTHR30273:SF2">
    <property type="entry name" value="PROTEIN FECR"/>
    <property type="match status" value="1"/>
</dbReference>
<keyword evidence="1" id="KW-0472">Membrane</keyword>
<sequence length="329" mass="37524">MKNYIQKIINVFTASEHSENVTKEVHQWLVDEEHADEKDTALNTLWKETEGKVDAGTWTSLENVYHKVGVSADTKKQYRLFPWKYAAAVAMFVITVSGTFLLTKNAFEEKTVAMIEQYIPDGKTHEFELPDGSRVHVNSGTLLLYPDAFKGDTRTVYLIGEADFKVKKNPDKPFIVRSANMSVTALGTEFNVAAYPEDPEIVATLIQGKVKVDYEQSDNSYILSPGQQVVYNRKTAQSKVADANLEDVTAWQRGQIIFRGSTMEEILLTLERRFDITFQYNTNLFTNDEYNFSFSKNTDIGEVMEVIKEVTGKFTYKIDKNICYMKTVE</sequence>
<comment type="caution">
    <text evidence="4">The sequence shown here is derived from an EMBL/GenBank/DDBJ whole genome shotgun (WGS) entry which is preliminary data.</text>
</comment>
<dbReference type="FunFam" id="2.60.120.1440:FF:000001">
    <property type="entry name" value="Putative anti-sigma factor"/>
    <property type="match status" value="1"/>
</dbReference>
<dbReference type="GO" id="GO:0016989">
    <property type="term" value="F:sigma factor antagonist activity"/>
    <property type="evidence" value="ECO:0007669"/>
    <property type="project" value="TreeGrafter"/>
</dbReference>
<dbReference type="AlphaFoldDB" id="A0A921I4T3"/>
<evidence type="ECO:0000256" key="1">
    <source>
        <dbReference type="SAM" id="Phobius"/>
    </source>
</evidence>
<dbReference type="Pfam" id="PF16344">
    <property type="entry name" value="FecR_C"/>
    <property type="match status" value="1"/>
</dbReference>
<evidence type="ECO:0000259" key="3">
    <source>
        <dbReference type="Pfam" id="PF16344"/>
    </source>
</evidence>
<organism evidence="4 5">
    <name type="scientific">Bacteroides xylanisolvens</name>
    <dbReference type="NCBI Taxonomy" id="371601"/>
    <lineage>
        <taxon>Bacteria</taxon>
        <taxon>Pseudomonadati</taxon>
        <taxon>Bacteroidota</taxon>
        <taxon>Bacteroidia</taxon>
        <taxon>Bacteroidales</taxon>
        <taxon>Bacteroidaceae</taxon>
        <taxon>Bacteroides</taxon>
    </lineage>
</organism>
<dbReference type="Proteomes" id="UP000747074">
    <property type="component" value="Unassembled WGS sequence"/>
</dbReference>
<keyword evidence="1" id="KW-1133">Transmembrane helix</keyword>
<gene>
    <name evidence="4" type="ORF">K8V07_04135</name>
</gene>
<reference evidence="4" key="2">
    <citation type="submission" date="2021-09" db="EMBL/GenBank/DDBJ databases">
        <authorList>
            <person name="Gilroy R."/>
        </authorList>
    </citation>
    <scope>NUCLEOTIDE SEQUENCE</scope>
    <source>
        <strain evidence="4">CHK154-13316</strain>
    </source>
</reference>
<dbReference type="Gene3D" id="3.55.50.30">
    <property type="match status" value="1"/>
</dbReference>
<evidence type="ECO:0000313" key="5">
    <source>
        <dbReference type="Proteomes" id="UP000747074"/>
    </source>
</evidence>
<dbReference type="InterPro" id="IPR006860">
    <property type="entry name" value="FecR"/>
</dbReference>
<dbReference type="EMBL" id="DYVL01000055">
    <property type="protein sequence ID" value="HJG11096.1"/>
    <property type="molecule type" value="Genomic_DNA"/>
</dbReference>
<dbReference type="Pfam" id="PF04773">
    <property type="entry name" value="FecR"/>
    <property type="match status" value="1"/>
</dbReference>
<proteinExistence type="predicted"/>
<reference evidence="4" key="1">
    <citation type="journal article" date="2021" name="PeerJ">
        <title>Extensive microbial diversity within the chicken gut microbiome revealed by metagenomics and culture.</title>
        <authorList>
            <person name="Gilroy R."/>
            <person name="Ravi A."/>
            <person name="Getino M."/>
            <person name="Pursley I."/>
            <person name="Horton D.L."/>
            <person name="Alikhan N.F."/>
            <person name="Baker D."/>
            <person name="Gharbi K."/>
            <person name="Hall N."/>
            <person name="Watson M."/>
            <person name="Adriaenssens E.M."/>
            <person name="Foster-Nyarko E."/>
            <person name="Jarju S."/>
            <person name="Secka A."/>
            <person name="Antonio M."/>
            <person name="Oren A."/>
            <person name="Chaudhuri R.R."/>
            <person name="La Ragione R."/>
            <person name="Hildebrand F."/>
            <person name="Pallen M.J."/>
        </authorList>
    </citation>
    <scope>NUCLEOTIDE SEQUENCE</scope>
    <source>
        <strain evidence="4">CHK154-13316</strain>
    </source>
</reference>
<feature type="transmembrane region" description="Helical" evidence="1">
    <location>
        <begin position="85"/>
        <end position="102"/>
    </location>
</feature>
<feature type="domain" description="Protein FecR C-terminal" evidence="3">
    <location>
        <begin position="256"/>
        <end position="323"/>
    </location>
</feature>